<feature type="transmembrane region" description="Helical" evidence="6">
    <location>
        <begin position="78"/>
        <end position="100"/>
    </location>
</feature>
<dbReference type="Pfam" id="PF04138">
    <property type="entry name" value="GtrA_DPMS_TM"/>
    <property type="match status" value="1"/>
</dbReference>
<accession>A0A1W1XR97</accession>
<evidence type="ECO:0000313" key="9">
    <source>
        <dbReference type="Proteomes" id="UP000192761"/>
    </source>
</evidence>
<protein>
    <submittedName>
        <fullName evidence="8">Putative flippase GtrA (Transmembrane translocase of bactoprenol-linked glucose)</fullName>
    </submittedName>
</protein>
<feature type="transmembrane region" description="Helical" evidence="6">
    <location>
        <begin position="42"/>
        <end position="66"/>
    </location>
</feature>
<dbReference type="InterPro" id="IPR051401">
    <property type="entry name" value="GtrA_CellWall_Glycosyl"/>
</dbReference>
<name>A0A1W1XR97_9NEIS</name>
<evidence type="ECO:0000313" key="8">
    <source>
        <dbReference type="EMBL" id="SMC26509.1"/>
    </source>
</evidence>
<evidence type="ECO:0000256" key="3">
    <source>
        <dbReference type="ARBA" id="ARBA00022692"/>
    </source>
</evidence>
<dbReference type="AlphaFoldDB" id="A0A1W1XR97"/>
<dbReference type="PANTHER" id="PTHR38459:SF1">
    <property type="entry name" value="PROPHAGE BACTOPRENOL-LINKED GLUCOSE TRANSLOCASE HOMOLOG"/>
    <property type="match status" value="1"/>
</dbReference>
<dbReference type="RefSeq" id="WP_176216916.1">
    <property type="nucleotide sequence ID" value="NZ_FWXD01000014.1"/>
</dbReference>
<evidence type="ECO:0000256" key="4">
    <source>
        <dbReference type="ARBA" id="ARBA00022989"/>
    </source>
</evidence>
<sequence length="132" mass="14737">MTTLARPALHQFARYAITGGAAAAIEYGLYFTLLYLLGRDTLHVQIAHSTGFIAGALWVFAVNRFWTFRSSGAVHKQAAGYLALLAFNFVATNALLYLLSHHLGLWPELAKVLVTGLMVAWNFPIYKYVIYR</sequence>
<evidence type="ECO:0000256" key="2">
    <source>
        <dbReference type="ARBA" id="ARBA00009399"/>
    </source>
</evidence>
<evidence type="ECO:0000259" key="7">
    <source>
        <dbReference type="Pfam" id="PF04138"/>
    </source>
</evidence>
<dbReference type="GO" id="GO:0000271">
    <property type="term" value="P:polysaccharide biosynthetic process"/>
    <property type="evidence" value="ECO:0007669"/>
    <property type="project" value="InterPro"/>
</dbReference>
<dbReference type="Proteomes" id="UP000192761">
    <property type="component" value="Unassembled WGS sequence"/>
</dbReference>
<evidence type="ECO:0000256" key="5">
    <source>
        <dbReference type="ARBA" id="ARBA00023136"/>
    </source>
</evidence>
<dbReference type="STRING" id="1121001.SAMN02745857_02509"/>
<keyword evidence="4 6" id="KW-1133">Transmembrane helix</keyword>
<reference evidence="8 9" key="1">
    <citation type="submission" date="2017-04" db="EMBL/GenBank/DDBJ databases">
        <authorList>
            <person name="Afonso C.L."/>
            <person name="Miller P.J."/>
            <person name="Scott M.A."/>
            <person name="Spackman E."/>
            <person name="Goraichik I."/>
            <person name="Dimitrov K.M."/>
            <person name="Suarez D.L."/>
            <person name="Swayne D.E."/>
        </authorList>
    </citation>
    <scope>NUCLEOTIDE SEQUENCE [LARGE SCALE GENOMIC DNA]</scope>
    <source>
        <strain evidence="8 9">DSM 23236</strain>
    </source>
</reference>
<dbReference type="PANTHER" id="PTHR38459">
    <property type="entry name" value="PROPHAGE BACTOPRENOL-LINKED GLUCOSE TRANSLOCASE HOMOLOG"/>
    <property type="match status" value="1"/>
</dbReference>
<evidence type="ECO:0000256" key="6">
    <source>
        <dbReference type="SAM" id="Phobius"/>
    </source>
</evidence>
<organism evidence="8 9">
    <name type="scientific">Andreprevotia lacus DSM 23236</name>
    <dbReference type="NCBI Taxonomy" id="1121001"/>
    <lineage>
        <taxon>Bacteria</taxon>
        <taxon>Pseudomonadati</taxon>
        <taxon>Pseudomonadota</taxon>
        <taxon>Betaproteobacteria</taxon>
        <taxon>Neisseriales</taxon>
        <taxon>Chitinibacteraceae</taxon>
        <taxon>Andreprevotia</taxon>
    </lineage>
</organism>
<feature type="transmembrane region" description="Helical" evidence="6">
    <location>
        <begin position="112"/>
        <end position="130"/>
    </location>
</feature>
<keyword evidence="5 6" id="KW-0472">Membrane</keyword>
<proteinExistence type="inferred from homology"/>
<feature type="domain" description="GtrA/DPMS transmembrane" evidence="7">
    <location>
        <begin position="14"/>
        <end position="130"/>
    </location>
</feature>
<comment type="subcellular location">
    <subcellularLocation>
        <location evidence="1">Membrane</location>
        <topology evidence="1">Multi-pass membrane protein</topology>
    </subcellularLocation>
</comment>
<keyword evidence="3 6" id="KW-0812">Transmembrane</keyword>
<feature type="transmembrane region" description="Helical" evidence="6">
    <location>
        <begin position="12"/>
        <end position="36"/>
    </location>
</feature>
<dbReference type="GO" id="GO:0005886">
    <property type="term" value="C:plasma membrane"/>
    <property type="evidence" value="ECO:0007669"/>
    <property type="project" value="TreeGrafter"/>
</dbReference>
<keyword evidence="9" id="KW-1185">Reference proteome</keyword>
<dbReference type="InterPro" id="IPR007267">
    <property type="entry name" value="GtrA_DPMS_TM"/>
</dbReference>
<gene>
    <name evidence="8" type="ORF">SAMN02745857_02509</name>
</gene>
<comment type="similarity">
    <text evidence="2">Belongs to the GtrA family.</text>
</comment>
<evidence type="ECO:0000256" key="1">
    <source>
        <dbReference type="ARBA" id="ARBA00004141"/>
    </source>
</evidence>
<dbReference type="EMBL" id="FWXD01000014">
    <property type="protein sequence ID" value="SMC26509.1"/>
    <property type="molecule type" value="Genomic_DNA"/>
</dbReference>